<gene>
    <name evidence="1" type="ORF">SAMN05444359_11843</name>
</gene>
<dbReference type="AlphaFoldDB" id="A0A1H9JSI8"/>
<proteinExistence type="predicted"/>
<sequence>MTQMLIVVLITGILGTLAYKYYRGTPGSFLAKPAEYQLQYMPADFQVTIDPETALAILQNPLRYRREFDQLVYDINTDILKHVSNRMGLNDSLRTEVLREYDRQHPQMKDLYYTDFMRMRDTSAAVYEAWYEEGGRKLTEIFEEVASNYTCFMVNKVIAAVIRTRNGNILAKGADVQNPCKIATGEALKPMMARMAERAAIDDFSQSKGLFQQKVENVIGELATMEVRDKKGINKQLQTSIWGLNVSETDVEITAISILKVGFRLNDYFTVDLDERSKTVLITLPEPMILSHEVLPKIEKLDIGWMREIESVNINEGVNSLREAFRAEALESNIMSKSKTQARELMNTMFQPVVRGIGPNYKIEVQFQAAPTRTTQGDLG</sequence>
<dbReference type="Proteomes" id="UP000199021">
    <property type="component" value="Unassembled WGS sequence"/>
</dbReference>
<organism evidence="1 2">
    <name type="scientific">Neolewinella agarilytica</name>
    <dbReference type="NCBI Taxonomy" id="478744"/>
    <lineage>
        <taxon>Bacteria</taxon>
        <taxon>Pseudomonadati</taxon>
        <taxon>Bacteroidota</taxon>
        <taxon>Saprospiria</taxon>
        <taxon>Saprospirales</taxon>
        <taxon>Lewinellaceae</taxon>
        <taxon>Neolewinella</taxon>
    </lineage>
</organism>
<reference evidence="2" key="1">
    <citation type="submission" date="2016-10" db="EMBL/GenBank/DDBJ databases">
        <authorList>
            <person name="Varghese N."/>
            <person name="Submissions S."/>
        </authorList>
    </citation>
    <scope>NUCLEOTIDE SEQUENCE [LARGE SCALE GENOMIC DNA]</scope>
    <source>
        <strain evidence="2">DSM 24740</strain>
    </source>
</reference>
<accession>A0A1H9JSI8</accession>
<evidence type="ECO:0008006" key="3">
    <source>
        <dbReference type="Google" id="ProtNLM"/>
    </source>
</evidence>
<name>A0A1H9JSI8_9BACT</name>
<dbReference type="EMBL" id="FOFB01000018">
    <property type="protein sequence ID" value="SEQ89555.1"/>
    <property type="molecule type" value="Genomic_DNA"/>
</dbReference>
<evidence type="ECO:0000313" key="2">
    <source>
        <dbReference type="Proteomes" id="UP000199021"/>
    </source>
</evidence>
<keyword evidence="2" id="KW-1185">Reference proteome</keyword>
<dbReference type="InParanoid" id="A0A1H9JSI8"/>
<protein>
    <recommendedName>
        <fullName evidence="3">DUF4230 domain-containing protein</fullName>
    </recommendedName>
</protein>
<dbReference type="RefSeq" id="WP_245748588.1">
    <property type="nucleotide sequence ID" value="NZ_FOFB01000018.1"/>
</dbReference>
<evidence type="ECO:0000313" key="1">
    <source>
        <dbReference type="EMBL" id="SEQ89555.1"/>
    </source>
</evidence>